<reference evidence="2 3" key="1">
    <citation type="submission" date="2016-04" db="EMBL/GenBank/DDBJ databases">
        <title>The genome of Intoshia linei affirms orthonectids as highly simplified spiralians.</title>
        <authorList>
            <person name="Mikhailov K.V."/>
            <person name="Slusarev G.S."/>
            <person name="Nikitin M.A."/>
            <person name="Logacheva M.D."/>
            <person name="Penin A."/>
            <person name="Aleoshin V."/>
            <person name="Panchin Y.V."/>
        </authorList>
    </citation>
    <scope>NUCLEOTIDE SEQUENCE [LARGE SCALE GENOMIC DNA]</scope>
    <source>
        <strain evidence="2">Intl2013</strain>
        <tissue evidence="2">Whole animal</tissue>
    </source>
</reference>
<comment type="caution">
    <text evidence="2">The sequence shown here is derived from an EMBL/GenBank/DDBJ whole genome shotgun (WGS) entry which is preliminary data.</text>
</comment>
<name>A0A177APR7_9BILA</name>
<evidence type="ECO:0000313" key="3">
    <source>
        <dbReference type="Proteomes" id="UP000078046"/>
    </source>
</evidence>
<proteinExistence type="predicted"/>
<sequence>MKVKQKLIINNIQEAIKYCRKRILSIIDEFYEYGVLSETYNKLIDYEQFCIFTKFLFEKFYDESICQNLFLLLINFNQFDYNKINGCPLLTLFVELEKVYFTEHWKCNLEHKYPRQNSKV</sequence>
<evidence type="ECO:0000259" key="1">
    <source>
        <dbReference type="Pfam" id="PF14513"/>
    </source>
</evidence>
<dbReference type="AlphaFoldDB" id="A0A177APR7"/>
<dbReference type="Proteomes" id="UP000078046">
    <property type="component" value="Unassembled WGS sequence"/>
</dbReference>
<organism evidence="2 3">
    <name type="scientific">Intoshia linei</name>
    <dbReference type="NCBI Taxonomy" id="1819745"/>
    <lineage>
        <taxon>Eukaryota</taxon>
        <taxon>Metazoa</taxon>
        <taxon>Spiralia</taxon>
        <taxon>Lophotrochozoa</taxon>
        <taxon>Mesozoa</taxon>
        <taxon>Orthonectida</taxon>
        <taxon>Rhopaluridae</taxon>
        <taxon>Intoshia</taxon>
    </lineage>
</organism>
<keyword evidence="3" id="KW-1185">Reference proteome</keyword>
<feature type="domain" description="Diacylglycerol kinase type I N-terminal" evidence="1">
    <location>
        <begin position="11"/>
        <end position="71"/>
    </location>
</feature>
<accession>A0A177APR7</accession>
<evidence type="ECO:0000313" key="2">
    <source>
        <dbReference type="EMBL" id="OAF64006.1"/>
    </source>
</evidence>
<dbReference type="InterPro" id="IPR029477">
    <property type="entry name" value="DAG_kinase_typeI_N"/>
</dbReference>
<feature type="non-terminal residue" evidence="2">
    <location>
        <position position="120"/>
    </location>
</feature>
<protein>
    <recommendedName>
        <fullName evidence="1">Diacylglycerol kinase type I N-terminal domain-containing protein</fullName>
    </recommendedName>
</protein>
<dbReference type="Pfam" id="PF14513">
    <property type="entry name" value="DAG_kinase_N"/>
    <property type="match status" value="1"/>
</dbReference>
<gene>
    <name evidence="2" type="ORF">A3Q56_08290</name>
</gene>
<dbReference type="EMBL" id="LWCA01002244">
    <property type="protein sequence ID" value="OAF64006.1"/>
    <property type="molecule type" value="Genomic_DNA"/>
</dbReference>